<dbReference type="AlphaFoldDB" id="A0AAP2DIL0"/>
<keyword evidence="2" id="KW-0349">Heme</keyword>
<evidence type="ECO:0000256" key="3">
    <source>
        <dbReference type="ARBA" id="ARBA00022723"/>
    </source>
</evidence>
<keyword evidence="6" id="KW-1185">Reference proteome</keyword>
<reference evidence="5 6" key="1">
    <citation type="submission" date="2021-05" db="EMBL/GenBank/DDBJ databases">
        <title>A Polyphasic approach of four new species of the genus Ohtaekwangia: Ohtaekwangia histidinii sp. nov., Ohtaekwangia cretensis sp. nov., Ohtaekwangia indiensis sp. nov., Ohtaekwangia reichenbachii sp. nov. from diverse environment.</title>
        <authorList>
            <person name="Octaviana S."/>
        </authorList>
    </citation>
    <scope>NUCLEOTIDE SEQUENCE [LARGE SCALE GENOMIC DNA]</scope>
    <source>
        <strain evidence="5 6">PWU37</strain>
    </source>
</reference>
<keyword evidence="1" id="KW-0813">Transport</keyword>
<name>A0AAP2DIL0_9BACT</name>
<dbReference type="InterPro" id="IPR012292">
    <property type="entry name" value="Globin/Proto"/>
</dbReference>
<dbReference type="InterPro" id="IPR009050">
    <property type="entry name" value="Globin-like_sf"/>
</dbReference>
<keyword evidence="3" id="KW-0479">Metal-binding</keyword>
<accession>A0AAP2DIL0</accession>
<gene>
    <name evidence="5" type="ORF">KK078_25990</name>
</gene>
<evidence type="ECO:0000313" key="6">
    <source>
        <dbReference type="Proteomes" id="UP001319180"/>
    </source>
</evidence>
<protein>
    <submittedName>
        <fullName evidence="5">Group III truncated hemoglobin</fullName>
    </submittedName>
</protein>
<evidence type="ECO:0000313" key="5">
    <source>
        <dbReference type="EMBL" id="MBT1690042.1"/>
    </source>
</evidence>
<dbReference type="Pfam" id="PF01152">
    <property type="entry name" value="Bac_globin"/>
    <property type="match status" value="1"/>
</dbReference>
<evidence type="ECO:0000256" key="1">
    <source>
        <dbReference type="ARBA" id="ARBA00022448"/>
    </source>
</evidence>
<keyword evidence="4" id="KW-0408">Iron</keyword>
<comment type="caution">
    <text evidence="5">The sequence shown here is derived from an EMBL/GenBank/DDBJ whole genome shotgun (WGS) entry which is preliminary data.</text>
</comment>
<dbReference type="CDD" id="cd08916">
    <property type="entry name" value="TrHb3_P"/>
    <property type="match status" value="1"/>
</dbReference>
<evidence type="ECO:0000256" key="4">
    <source>
        <dbReference type="ARBA" id="ARBA00023004"/>
    </source>
</evidence>
<dbReference type="SUPFAM" id="SSF46458">
    <property type="entry name" value="Globin-like"/>
    <property type="match status" value="1"/>
</dbReference>
<evidence type="ECO:0000256" key="2">
    <source>
        <dbReference type="ARBA" id="ARBA00022617"/>
    </source>
</evidence>
<proteinExistence type="predicted"/>
<dbReference type="Gene3D" id="1.10.490.10">
    <property type="entry name" value="Globins"/>
    <property type="match status" value="1"/>
</dbReference>
<dbReference type="EMBL" id="JAHESC010000053">
    <property type="protein sequence ID" value="MBT1690042.1"/>
    <property type="molecule type" value="Genomic_DNA"/>
</dbReference>
<organism evidence="5 6">
    <name type="scientific">Dawidia soli</name>
    <dbReference type="NCBI Taxonomy" id="2782352"/>
    <lineage>
        <taxon>Bacteria</taxon>
        <taxon>Pseudomonadati</taxon>
        <taxon>Bacteroidota</taxon>
        <taxon>Cytophagia</taxon>
        <taxon>Cytophagales</taxon>
        <taxon>Chryseotaleaceae</taxon>
        <taxon>Dawidia</taxon>
    </lineage>
</organism>
<sequence>MKKDIENIDDIKDLVDAFYDKVRVDSLLGPVFHARIHDWQPHLEIMYRFWNAALFGVRGYVGNPFARHAALPLEAEHFEQWINLFYATVDDRFQGVIADEAKRRAMIMAHTFYGRIHAGKEKTLHDLPPIRKAP</sequence>
<dbReference type="GO" id="GO:0019825">
    <property type="term" value="F:oxygen binding"/>
    <property type="evidence" value="ECO:0007669"/>
    <property type="project" value="InterPro"/>
</dbReference>
<dbReference type="Proteomes" id="UP001319180">
    <property type="component" value="Unassembled WGS sequence"/>
</dbReference>
<dbReference type="GO" id="GO:0020037">
    <property type="term" value="F:heme binding"/>
    <property type="evidence" value="ECO:0007669"/>
    <property type="project" value="InterPro"/>
</dbReference>
<dbReference type="RefSeq" id="WP_254093262.1">
    <property type="nucleotide sequence ID" value="NZ_JAHESC010000053.1"/>
</dbReference>
<dbReference type="InterPro" id="IPR001486">
    <property type="entry name" value="Hemoglobin_trunc"/>
</dbReference>
<dbReference type="GO" id="GO:0046872">
    <property type="term" value="F:metal ion binding"/>
    <property type="evidence" value="ECO:0007669"/>
    <property type="project" value="UniProtKB-KW"/>
</dbReference>